<accession>A0A6A6IS92</accession>
<gene>
    <name evidence="5" type="ORF">BU26DRAFT_501256</name>
</gene>
<dbReference type="RefSeq" id="XP_033687991.1">
    <property type="nucleotide sequence ID" value="XM_033826556.1"/>
</dbReference>
<feature type="region of interest" description="Disordered" evidence="2">
    <location>
        <begin position="170"/>
        <end position="197"/>
    </location>
</feature>
<keyword evidence="1 3" id="KW-0732">Signal</keyword>
<feature type="chain" id="PRO_5025680356" description="Yeast cell wall synthesis Kre9/Knh1-like N-terminal domain-containing protein" evidence="3">
    <location>
        <begin position="20"/>
        <end position="218"/>
    </location>
</feature>
<reference evidence="5" key="1">
    <citation type="journal article" date="2020" name="Stud. Mycol.">
        <title>101 Dothideomycetes genomes: a test case for predicting lifestyles and emergence of pathogens.</title>
        <authorList>
            <person name="Haridas S."/>
            <person name="Albert R."/>
            <person name="Binder M."/>
            <person name="Bloem J."/>
            <person name="Labutti K."/>
            <person name="Salamov A."/>
            <person name="Andreopoulos B."/>
            <person name="Baker S."/>
            <person name="Barry K."/>
            <person name="Bills G."/>
            <person name="Bluhm B."/>
            <person name="Cannon C."/>
            <person name="Castanera R."/>
            <person name="Culley D."/>
            <person name="Daum C."/>
            <person name="Ezra D."/>
            <person name="Gonzalez J."/>
            <person name="Henrissat B."/>
            <person name="Kuo A."/>
            <person name="Liang C."/>
            <person name="Lipzen A."/>
            <person name="Lutzoni F."/>
            <person name="Magnuson J."/>
            <person name="Mondo S."/>
            <person name="Nolan M."/>
            <person name="Ohm R."/>
            <person name="Pangilinan J."/>
            <person name="Park H.-J."/>
            <person name="Ramirez L."/>
            <person name="Alfaro M."/>
            <person name="Sun H."/>
            <person name="Tritt A."/>
            <person name="Yoshinaga Y."/>
            <person name="Zwiers L.-H."/>
            <person name="Turgeon B."/>
            <person name="Goodwin S."/>
            <person name="Spatafora J."/>
            <person name="Crous P."/>
            <person name="Grigoriev I."/>
        </authorList>
    </citation>
    <scope>NUCLEOTIDE SEQUENCE</scope>
    <source>
        <strain evidence="5">CBS 122368</strain>
    </source>
</reference>
<dbReference type="PANTHER" id="PTHR40633">
    <property type="entry name" value="MATRIX PROTEIN, PUTATIVE (AFU_ORTHOLOGUE AFUA_8G05410)-RELATED"/>
    <property type="match status" value="1"/>
</dbReference>
<dbReference type="EMBL" id="ML987191">
    <property type="protein sequence ID" value="KAF2252987.1"/>
    <property type="molecule type" value="Genomic_DNA"/>
</dbReference>
<name>A0A6A6IS92_9PLEO</name>
<keyword evidence="6" id="KW-1185">Reference proteome</keyword>
<dbReference type="PANTHER" id="PTHR40633:SF6">
    <property type="entry name" value="MATRIX PROTEIN, PUTATIVE (AFU_ORTHOLOGUE AFUA_8G05410)-RELATED"/>
    <property type="match status" value="1"/>
</dbReference>
<sequence>MRFFDVVLSGAALISAAMAVQFTSFPTSIEPGKTYTLEWTPADDTPTTIKLRQGDPNDLDTIATLTDSATGGSYEWTVDASLPNANDYALEIDQEGADPNYSDLITLTGSSAEPSSSGSASPSATASETASSTEISTTVETTTTLITTATSASASVSSTIGSNSTIASATLSSTGSGSTSEPTSSGGSPPQETNAAGMLGSSPLALIFGAVAAMAYLN</sequence>
<feature type="domain" description="Yeast cell wall synthesis Kre9/Knh1-like N-terminal" evidence="4">
    <location>
        <begin position="27"/>
        <end position="104"/>
    </location>
</feature>
<feature type="compositionally biased region" description="Low complexity" evidence="2">
    <location>
        <begin position="170"/>
        <end position="188"/>
    </location>
</feature>
<evidence type="ECO:0000259" key="4">
    <source>
        <dbReference type="Pfam" id="PF10342"/>
    </source>
</evidence>
<dbReference type="GeneID" id="54579886"/>
<feature type="region of interest" description="Disordered" evidence="2">
    <location>
        <begin position="99"/>
        <end position="138"/>
    </location>
</feature>
<evidence type="ECO:0000313" key="6">
    <source>
        <dbReference type="Proteomes" id="UP000800094"/>
    </source>
</evidence>
<evidence type="ECO:0000256" key="3">
    <source>
        <dbReference type="SAM" id="SignalP"/>
    </source>
</evidence>
<proteinExistence type="predicted"/>
<protein>
    <recommendedName>
        <fullName evidence="4">Yeast cell wall synthesis Kre9/Knh1-like N-terminal domain-containing protein</fullName>
    </recommendedName>
</protein>
<organism evidence="5 6">
    <name type="scientific">Trematosphaeria pertusa</name>
    <dbReference type="NCBI Taxonomy" id="390896"/>
    <lineage>
        <taxon>Eukaryota</taxon>
        <taxon>Fungi</taxon>
        <taxon>Dikarya</taxon>
        <taxon>Ascomycota</taxon>
        <taxon>Pezizomycotina</taxon>
        <taxon>Dothideomycetes</taxon>
        <taxon>Pleosporomycetidae</taxon>
        <taxon>Pleosporales</taxon>
        <taxon>Massarineae</taxon>
        <taxon>Trematosphaeriaceae</taxon>
        <taxon>Trematosphaeria</taxon>
    </lineage>
</organism>
<dbReference type="OrthoDB" id="5589325at2759"/>
<dbReference type="AlphaFoldDB" id="A0A6A6IS92"/>
<dbReference type="Proteomes" id="UP000800094">
    <property type="component" value="Unassembled WGS sequence"/>
</dbReference>
<dbReference type="InterPro" id="IPR052982">
    <property type="entry name" value="SRP1/TIP1-like"/>
</dbReference>
<feature type="compositionally biased region" description="Low complexity" evidence="2">
    <location>
        <begin position="106"/>
        <end position="138"/>
    </location>
</feature>
<evidence type="ECO:0000313" key="5">
    <source>
        <dbReference type="EMBL" id="KAF2252987.1"/>
    </source>
</evidence>
<evidence type="ECO:0000256" key="1">
    <source>
        <dbReference type="ARBA" id="ARBA00022729"/>
    </source>
</evidence>
<evidence type="ECO:0000256" key="2">
    <source>
        <dbReference type="SAM" id="MobiDB-lite"/>
    </source>
</evidence>
<dbReference type="Pfam" id="PF10342">
    <property type="entry name" value="Kre9_KNH"/>
    <property type="match status" value="1"/>
</dbReference>
<dbReference type="InterPro" id="IPR018466">
    <property type="entry name" value="Kre9/Knh1-like_N"/>
</dbReference>
<feature type="signal peptide" evidence="3">
    <location>
        <begin position="1"/>
        <end position="19"/>
    </location>
</feature>